<protein>
    <recommendedName>
        <fullName evidence="1">Heme NO-binding domain-containing protein</fullName>
    </recommendedName>
</protein>
<name>A0A2A4G2A3_9FLAO</name>
<dbReference type="AlphaFoldDB" id="A0A2A4G2A3"/>
<dbReference type="SUPFAM" id="SSF111126">
    <property type="entry name" value="Ligand-binding domain in the NO signalling and Golgi transport"/>
    <property type="match status" value="1"/>
</dbReference>
<dbReference type="Proteomes" id="UP000219559">
    <property type="component" value="Unassembled WGS sequence"/>
</dbReference>
<dbReference type="RefSeq" id="WP_097443648.1">
    <property type="nucleotide sequence ID" value="NZ_NBWU01000008.1"/>
</dbReference>
<evidence type="ECO:0000313" key="2">
    <source>
        <dbReference type="EMBL" id="PCE62561.1"/>
    </source>
</evidence>
<dbReference type="GO" id="GO:0020037">
    <property type="term" value="F:heme binding"/>
    <property type="evidence" value="ECO:0007669"/>
    <property type="project" value="InterPro"/>
</dbReference>
<dbReference type="Gene3D" id="3.90.1520.10">
    <property type="entry name" value="H-NOX domain"/>
    <property type="match status" value="1"/>
</dbReference>
<sequence>MKGVVFVEFLEMMDRYYGEEVTEKIIEDSQLESEGHYTAVGTYPDAEMVSLLTQLHGHSGTPVPELLREFGLFLFESFSKRYAHLMAHLNDSFDMLRRIDDYIHVEVRKIYDKTKLPTFSYEDVNDTTLKLIYTSERKLPDLAQGLIEGTMHHFNQAFSLTRENVAADGSHVIFTIEKN</sequence>
<dbReference type="InterPro" id="IPR011644">
    <property type="entry name" value="Heme_NO-bd"/>
</dbReference>
<dbReference type="Pfam" id="PF07700">
    <property type="entry name" value="HNOB"/>
    <property type="match status" value="1"/>
</dbReference>
<comment type="caution">
    <text evidence="2">The sequence shown here is derived from an EMBL/GenBank/DDBJ whole genome shotgun (WGS) entry which is preliminary data.</text>
</comment>
<dbReference type="PANTHER" id="PTHR45655">
    <property type="entry name" value="GUANYLATE CYCLASE SOLUBLE SUBUNIT BETA-2"/>
    <property type="match status" value="1"/>
</dbReference>
<dbReference type="InterPro" id="IPR038158">
    <property type="entry name" value="H-NOX_domain_sf"/>
</dbReference>
<reference evidence="2 3" key="1">
    <citation type="submission" date="2017-04" db="EMBL/GenBank/DDBJ databases">
        <title>A new member of the family Flavobacteriaceae isolated from ascidians.</title>
        <authorList>
            <person name="Chen L."/>
        </authorList>
    </citation>
    <scope>NUCLEOTIDE SEQUENCE [LARGE SCALE GENOMIC DNA]</scope>
    <source>
        <strain evidence="2 3">HQA918</strain>
    </source>
</reference>
<dbReference type="PANTHER" id="PTHR45655:SF13">
    <property type="entry name" value="SOLUBLE GUANYLATE CYCLASE GCY-32-RELATED"/>
    <property type="match status" value="1"/>
</dbReference>
<accession>A0A2A4G2A3</accession>
<dbReference type="InterPro" id="IPR024096">
    <property type="entry name" value="NO_sig/Golgi_transp_ligand-bd"/>
</dbReference>
<evidence type="ECO:0000313" key="3">
    <source>
        <dbReference type="Proteomes" id="UP000219559"/>
    </source>
</evidence>
<gene>
    <name evidence="2" type="ORF">B7P33_18160</name>
</gene>
<dbReference type="OrthoDB" id="7266652at2"/>
<dbReference type="EMBL" id="NBWU01000008">
    <property type="protein sequence ID" value="PCE62561.1"/>
    <property type="molecule type" value="Genomic_DNA"/>
</dbReference>
<keyword evidence="3" id="KW-1185">Reference proteome</keyword>
<proteinExistence type="predicted"/>
<organism evidence="2 3">
    <name type="scientific">Sediminicola luteus</name>
    <dbReference type="NCBI Taxonomy" id="319238"/>
    <lineage>
        <taxon>Bacteria</taxon>
        <taxon>Pseudomonadati</taxon>
        <taxon>Bacteroidota</taxon>
        <taxon>Flavobacteriia</taxon>
        <taxon>Flavobacteriales</taxon>
        <taxon>Flavobacteriaceae</taxon>
        <taxon>Sediminicola</taxon>
    </lineage>
</organism>
<evidence type="ECO:0000259" key="1">
    <source>
        <dbReference type="Pfam" id="PF07700"/>
    </source>
</evidence>
<feature type="domain" description="Heme NO-binding" evidence="1">
    <location>
        <begin position="2"/>
        <end position="159"/>
    </location>
</feature>